<dbReference type="Proteomes" id="UP000431922">
    <property type="component" value="Unassembled WGS sequence"/>
</dbReference>
<organism evidence="1 2">
    <name type="scientific">Allopontixanthobacter sediminis</name>
    <dbReference type="NCBI Taxonomy" id="1689985"/>
    <lineage>
        <taxon>Bacteria</taxon>
        <taxon>Pseudomonadati</taxon>
        <taxon>Pseudomonadota</taxon>
        <taxon>Alphaproteobacteria</taxon>
        <taxon>Sphingomonadales</taxon>
        <taxon>Erythrobacteraceae</taxon>
        <taxon>Allopontixanthobacter</taxon>
    </lineage>
</organism>
<evidence type="ECO:0000313" key="1">
    <source>
        <dbReference type="EMBL" id="MXP43063.1"/>
    </source>
</evidence>
<protein>
    <submittedName>
        <fullName evidence="1">Uncharacterized protein</fullName>
    </submittedName>
</protein>
<evidence type="ECO:0000313" key="2">
    <source>
        <dbReference type="Proteomes" id="UP000431922"/>
    </source>
</evidence>
<dbReference type="EMBL" id="WTYL01000001">
    <property type="protein sequence ID" value="MXP43063.1"/>
    <property type="molecule type" value="Genomic_DNA"/>
</dbReference>
<dbReference type="AlphaFoldDB" id="A0A845AU41"/>
<proteinExistence type="predicted"/>
<sequence length="133" mass="16086">MLSNQETNEITGILGEEKVRLIRAASVERERQRYSDDELWEWFLKLESRKVEIMETIPYYNKLISEGYEDSGVWRFNRDRLATEYNAAKPLMDCLIWHLEQRGDPTIDNWRTGWDDNYYRSMLGWCRKPWGIE</sequence>
<comment type="caution">
    <text evidence="1">The sequence shown here is derived from an EMBL/GenBank/DDBJ whole genome shotgun (WGS) entry which is preliminary data.</text>
</comment>
<dbReference type="OrthoDB" id="7823211at2"/>
<keyword evidence="2" id="KW-1185">Reference proteome</keyword>
<gene>
    <name evidence="1" type="ORF">GRI65_01180</name>
</gene>
<name>A0A845AU41_9SPHN</name>
<reference evidence="1 2" key="1">
    <citation type="submission" date="2019-12" db="EMBL/GenBank/DDBJ databases">
        <title>Genomic-based taxomic classification of the family Erythrobacteraceae.</title>
        <authorList>
            <person name="Xu L."/>
        </authorList>
    </citation>
    <scope>NUCLEOTIDE SEQUENCE [LARGE SCALE GENOMIC DNA]</scope>
    <source>
        <strain evidence="1 2">KCTC 42453</strain>
    </source>
</reference>
<accession>A0A845AU41</accession>
<dbReference type="RefSeq" id="WP_160754712.1">
    <property type="nucleotide sequence ID" value="NZ_WTYL01000001.1"/>
</dbReference>